<sequence length="156" mass="17043">MTGGAALPLQQTAASNLGNKYTLPAQVTGRSNLAENEDMLAENCTYPDFVGSQDLVPPENGYMADQPPRTVAKNPQFSNEWEITQARNFYLIASNNQFVQVHDNAVMGTNHQKPVLGSILNLNSGRVLMAQWLSHPPSDLLEPLCSKLKPRYGSSA</sequence>
<evidence type="ECO:0000313" key="2">
    <source>
        <dbReference type="Proteomes" id="UP000735302"/>
    </source>
</evidence>
<reference evidence="1 2" key="1">
    <citation type="journal article" date="2021" name="Elife">
        <title>Chloroplast acquisition without the gene transfer in kleptoplastic sea slugs, Plakobranchus ocellatus.</title>
        <authorList>
            <person name="Maeda T."/>
            <person name="Takahashi S."/>
            <person name="Yoshida T."/>
            <person name="Shimamura S."/>
            <person name="Takaki Y."/>
            <person name="Nagai Y."/>
            <person name="Toyoda A."/>
            <person name="Suzuki Y."/>
            <person name="Arimoto A."/>
            <person name="Ishii H."/>
            <person name="Satoh N."/>
            <person name="Nishiyama T."/>
            <person name="Hasebe M."/>
            <person name="Maruyama T."/>
            <person name="Minagawa J."/>
            <person name="Obokata J."/>
            <person name="Shigenobu S."/>
        </authorList>
    </citation>
    <scope>NUCLEOTIDE SEQUENCE [LARGE SCALE GENOMIC DNA]</scope>
</reference>
<proteinExistence type="predicted"/>
<dbReference type="Proteomes" id="UP000735302">
    <property type="component" value="Unassembled WGS sequence"/>
</dbReference>
<organism evidence="1 2">
    <name type="scientific">Plakobranchus ocellatus</name>
    <dbReference type="NCBI Taxonomy" id="259542"/>
    <lineage>
        <taxon>Eukaryota</taxon>
        <taxon>Metazoa</taxon>
        <taxon>Spiralia</taxon>
        <taxon>Lophotrochozoa</taxon>
        <taxon>Mollusca</taxon>
        <taxon>Gastropoda</taxon>
        <taxon>Heterobranchia</taxon>
        <taxon>Euthyneura</taxon>
        <taxon>Panpulmonata</taxon>
        <taxon>Sacoglossa</taxon>
        <taxon>Placobranchoidea</taxon>
        <taxon>Plakobranchidae</taxon>
        <taxon>Plakobranchus</taxon>
    </lineage>
</organism>
<keyword evidence="2" id="KW-1185">Reference proteome</keyword>
<evidence type="ECO:0000313" key="1">
    <source>
        <dbReference type="EMBL" id="GFO09226.1"/>
    </source>
</evidence>
<protein>
    <submittedName>
        <fullName evidence="1">Uncharacterized protein</fullName>
    </submittedName>
</protein>
<dbReference type="EMBL" id="BLXT01004061">
    <property type="protein sequence ID" value="GFO09226.1"/>
    <property type="molecule type" value="Genomic_DNA"/>
</dbReference>
<dbReference type="AlphaFoldDB" id="A0AAV4ARL3"/>
<name>A0AAV4ARL3_9GAST</name>
<accession>A0AAV4ARL3</accession>
<gene>
    <name evidence="1" type="ORF">PoB_003573100</name>
</gene>
<comment type="caution">
    <text evidence="1">The sequence shown here is derived from an EMBL/GenBank/DDBJ whole genome shotgun (WGS) entry which is preliminary data.</text>
</comment>